<gene>
    <name evidence="1" type="ORF">S01H1_26058</name>
</gene>
<sequence>MKRLALILLLLAGCAAPIVVHVPPRVIVREHPDARGVLCLRIGKQ</sequence>
<comment type="caution">
    <text evidence="1">The sequence shown here is derived from an EMBL/GenBank/DDBJ whole genome shotgun (WGS) entry which is preliminary data.</text>
</comment>
<dbReference type="EMBL" id="BARS01015780">
    <property type="protein sequence ID" value="GAF94282.1"/>
    <property type="molecule type" value="Genomic_DNA"/>
</dbReference>
<dbReference type="AlphaFoldDB" id="X0U1J6"/>
<evidence type="ECO:0000313" key="1">
    <source>
        <dbReference type="EMBL" id="GAF94282.1"/>
    </source>
</evidence>
<organism evidence="1">
    <name type="scientific">marine sediment metagenome</name>
    <dbReference type="NCBI Taxonomy" id="412755"/>
    <lineage>
        <taxon>unclassified sequences</taxon>
        <taxon>metagenomes</taxon>
        <taxon>ecological metagenomes</taxon>
    </lineage>
</organism>
<name>X0U1J6_9ZZZZ</name>
<reference evidence="1" key="1">
    <citation type="journal article" date="2014" name="Front. Microbiol.">
        <title>High frequency of phylogenetically diverse reductive dehalogenase-homologous genes in deep subseafloor sedimentary metagenomes.</title>
        <authorList>
            <person name="Kawai M."/>
            <person name="Futagami T."/>
            <person name="Toyoda A."/>
            <person name="Takaki Y."/>
            <person name="Nishi S."/>
            <person name="Hori S."/>
            <person name="Arai W."/>
            <person name="Tsubouchi T."/>
            <person name="Morono Y."/>
            <person name="Uchiyama I."/>
            <person name="Ito T."/>
            <person name="Fujiyama A."/>
            <person name="Inagaki F."/>
            <person name="Takami H."/>
        </authorList>
    </citation>
    <scope>NUCLEOTIDE SEQUENCE</scope>
    <source>
        <strain evidence="1">Expedition CK06-06</strain>
    </source>
</reference>
<accession>X0U1J6</accession>
<protein>
    <submittedName>
        <fullName evidence="1">Uncharacterized protein</fullName>
    </submittedName>
</protein>
<feature type="non-terminal residue" evidence="1">
    <location>
        <position position="45"/>
    </location>
</feature>
<proteinExistence type="predicted"/>